<dbReference type="Gene3D" id="3.10.300.10">
    <property type="entry name" value="Methylpurine-DNA glycosylase (MPG)"/>
    <property type="match status" value="1"/>
</dbReference>
<proteinExistence type="inferred from homology"/>
<keyword evidence="7" id="KW-1185">Reference proteome</keyword>
<accession>A0A1H9TFX2</accession>
<dbReference type="InterPro" id="IPR011034">
    <property type="entry name" value="Formyl_transferase-like_C_sf"/>
</dbReference>
<reference evidence="6 7" key="1">
    <citation type="submission" date="2016-10" db="EMBL/GenBank/DDBJ databases">
        <authorList>
            <person name="de Groot N.N."/>
        </authorList>
    </citation>
    <scope>NUCLEOTIDE SEQUENCE [LARGE SCALE GENOMIC DNA]</scope>
    <source>
        <strain evidence="6 7">DSM 13760</strain>
    </source>
</reference>
<dbReference type="PANTHER" id="PTHR10429:SF0">
    <property type="entry name" value="DNA-3-METHYLADENINE GLYCOSYLASE"/>
    <property type="match status" value="1"/>
</dbReference>
<dbReference type="GO" id="GO:0006284">
    <property type="term" value="P:base-excision repair"/>
    <property type="evidence" value="ECO:0007669"/>
    <property type="project" value="InterPro"/>
</dbReference>
<evidence type="ECO:0000256" key="1">
    <source>
        <dbReference type="ARBA" id="ARBA00009232"/>
    </source>
</evidence>
<evidence type="ECO:0000313" key="6">
    <source>
        <dbReference type="EMBL" id="SER96018.1"/>
    </source>
</evidence>
<dbReference type="GO" id="GO:0003677">
    <property type="term" value="F:DNA binding"/>
    <property type="evidence" value="ECO:0007669"/>
    <property type="project" value="InterPro"/>
</dbReference>
<dbReference type="OrthoDB" id="9794313at2"/>
<evidence type="ECO:0000256" key="2">
    <source>
        <dbReference type="ARBA" id="ARBA00022763"/>
    </source>
</evidence>
<dbReference type="HAMAP" id="MF_00527">
    <property type="entry name" value="3MGH"/>
    <property type="match status" value="1"/>
</dbReference>
<evidence type="ECO:0000256" key="4">
    <source>
        <dbReference type="ARBA" id="ARBA00023204"/>
    </source>
</evidence>
<dbReference type="EC" id="3.2.2.-" evidence="5"/>
<dbReference type="Proteomes" id="UP000198948">
    <property type="component" value="Unassembled WGS sequence"/>
</dbReference>
<evidence type="ECO:0000256" key="5">
    <source>
        <dbReference type="HAMAP-Rule" id="MF_00527"/>
    </source>
</evidence>
<dbReference type="GO" id="GO:0003905">
    <property type="term" value="F:alkylbase DNA N-glycosylase activity"/>
    <property type="evidence" value="ECO:0007669"/>
    <property type="project" value="InterPro"/>
</dbReference>
<comment type="similarity">
    <text evidence="1 5">Belongs to the DNA glycosylase MPG family.</text>
</comment>
<dbReference type="CDD" id="cd00540">
    <property type="entry name" value="AAG"/>
    <property type="match status" value="1"/>
</dbReference>
<name>A0A1H9TFX2_9LACT</name>
<dbReference type="InterPro" id="IPR003180">
    <property type="entry name" value="MPG"/>
</dbReference>
<gene>
    <name evidence="6" type="ORF">SAMN04488559_11327</name>
</gene>
<protein>
    <recommendedName>
        <fullName evidence="5">Putative 3-methyladenine DNA glycosylase</fullName>
        <ecNumber evidence="5">3.2.2.-</ecNumber>
    </recommendedName>
</protein>
<dbReference type="STRING" id="142588.SAMN04488559_11327"/>
<keyword evidence="3 5" id="KW-0378">Hydrolase</keyword>
<dbReference type="FunFam" id="3.10.300.10:FF:000001">
    <property type="entry name" value="Putative 3-methyladenine DNA glycosylase"/>
    <property type="match status" value="1"/>
</dbReference>
<keyword evidence="2 5" id="KW-0227">DNA damage</keyword>
<sequence>MDFIEPATTETAKALLGKLLLHETEHGLVGGYIVETEAYVGAEDRACHTFDNKRTPRLASMYEKGGTIYIYSMHTQHMLNIVTKEKDMPEAVLIRAIQPLTNQKLMIKNRGKEGLLLTNGPGKLTQALAITTALDGQLLNEGKLFLHPSDQLLPKAVIASPRIGIPNKGKWTAALLRYHVAGNPYVSGMKKREMLPVHETW</sequence>
<evidence type="ECO:0000313" key="7">
    <source>
        <dbReference type="Proteomes" id="UP000198948"/>
    </source>
</evidence>
<dbReference type="RefSeq" id="WP_092652919.1">
    <property type="nucleotide sequence ID" value="NZ_FOHA01000013.1"/>
</dbReference>
<dbReference type="InterPro" id="IPR036995">
    <property type="entry name" value="MPG_sf"/>
</dbReference>
<dbReference type="AlphaFoldDB" id="A0A1H9TFX2"/>
<evidence type="ECO:0000256" key="3">
    <source>
        <dbReference type="ARBA" id="ARBA00022801"/>
    </source>
</evidence>
<keyword evidence="4 5" id="KW-0234">DNA repair</keyword>
<organism evidence="6 7">
    <name type="scientific">Isobaculum melis</name>
    <dbReference type="NCBI Taxonomy" id="142588"/>
    <lineage>
        <taxon>Bacteria</taxon>
        <taxon>Bacillati</taxon>
        <taxon>Bacillota</taxon>
        <taxon>Bacilli</taxon>
        <taxon>Lactobacillales</taxon>
        <taxon>Carnobacteriaceae</taxon>
        <taxon>Isobaculum</taxon>
    </lineage>
</organism>
<dbReference type="SUPFAM" id="SSF50486">
    <property type="entry name" value="FMT C-terminal domain-like"/>
    <property type="match status" value="1"/>
</dbReference>
<dbReference type="NCBIfam" id="TIGR00567">
    <property type="entry name" value="3mg"/>
    <property type="match status" value="1"/>
</dbReference>
<dbReference type="PANTHER" id="PTHR10429">
    <property type="entry name" value="DNA-3-METHYLADENINE GLYCOSYLASE"/>
    <property type="match status" value="1"/>
</dbReference>
<dbReference type="EMBL" id="FOHA01000013">
    <property type="protein sequence ID" value="SER96018.1"/>
    <property type="molecule type" value="Genomic_DNA"/>
</dbReference>
<dbReference type="Pfam" id="PF02245">
    <property type="entry name" value="Pur_DNA_glyco"/>
    <property type="match status" value="1"/>
</dbReference>